<keyword evidence="3 7" id="KW-0812">Transmembrane</keyword>
<comment type="caution">
    <text evidence="9">The sequence shown here is derived from an EMBL/GenBank/DDBJ whole genome shotgun (WGS) entry which is preliminary data.</text>
</comment>
<evidence type="ECO:0000256" key="7">
    <source>
        <dbReference type="SAM" id="Phobius"/>
    </source>
</evidence>
<evidence type="ECO:0000256" key="6">
    <source>
        <dbReference type="SAM" id="MobiDB-lite"/>
    </source>
</evidence>
<evidence type="ECO:0000256" key="5">
    <source>
        <dbReference type="ARBA" id="ARBA00023136"/>
    </source>
</evidence>
<feature type="domain" description="G-protein coupled receptors family 1 profile" evidence="8">
    <location>
        <begin position="52"/>
        <end position="348"/>
    </location>
</feature>
<dbReference type="AlphaFoldDB" id="A0A553NXI8"/>
<reference evidence="9 10" key="1">
    <citation type="journal article" date="2018" name="Nat. Ecol. Evol.">
        <title>Genomic signatures of mitonuclear coevolution across populations of Tigriopus californicus.</title>
        <authorList>
            <person name="Barreto F.S."/>
            <person name="Watson E.T."/>
            <person name="Lima T.G."/>
            <person name="Willett C.S."/>
            <person name="Edmands S."/>
            <person name="Li W."/>
            <person name="Burton R.S."/>
        </authorList>
    </citation>
    <scope>NUCLEOTIDE SEQUENCE [LARGE SCALE GENOMIC DNA]</scope>
    <source>
        <strain evidence="9 10">San Diego</strain>
    </source>
</reference>
<organism evidence="9 10">
    <name type="scientific">Tigriopus californicus</name>
    <name type="common">Marine copepod</name>
    <dbReference type="NCBI Taxonomy" id="6832"/>
    <lineage>
        <taxon>Eukaryota</taxon>
        <taxon>Metazoa</taxon>
        <taxon>Ecdysozoa</taxon>
        <taxon>Arthropoda</taxon>
        <taxon>Crustacea</taxon>
        <taxon>Multicrustacea</taxon>
        <taxon>Hexanauplia</taxon>
        <taxon>Copepoda</taxon>
        <taxon>Harpacticoida</taxon>
        <taxon>Harpacticidae</taxon>
        <taxon>Tigriopus</taxon>
    </lineage>
</organism>
<dbReference type="PRINTS" id="PR00237">
    <property type="entry name" value="GPCRRHODOPSN"/>
</dbReference>
<evidence type="ECO:0000256" key="2">
    <source>
        <dbReference type="ARBA" id="ARBA00010663"/>
    </source>
</evidence>
<evidence type="ECO:0000256" key="4">
    <source>
        <dbReference type="ARBA" id="ARBA00022989"/>
    </source>
</evidence>
<dbReference type="Gene3D" id="1.20.1070.10">
    <property type="entry name" value="Rhodopsin 7-helix transmembrane proteins"/>
    <property type="match status" value="1"/>
</dbReference>
<accession>A0A553NXI8</accession>
<dbReference type="STRING" id="6832.A0A553NXI8"/>
<feature type="transmembrane region" description="Helical" evidence="7">
    <location>
        <begin position="221"/>
        <end position="244"/>
    </location>
</feature>
<dbReference type="Proteomes" id="UP000318571">
    <property type="component" value="Chromosome 9"/>
</dbReference>
<keyword evidence="10" id="KW-1185">Reference proteome</keyword>
<keyword evidence="5 7" id="KW-0472">Membrane</keyword>
<feature type="transmembrane region" description="Helical" evidence="7">
    <location>
        <begin position="105"/>
        <end position="133"/>
    </location>
</feature>
<sequence>MINTTAIMEEISIDFQALDFQLDEREEMNMEIITQVIEGYLLTTIGAIGLIGNILAILVFTQQRVQKNFHTLMVTLAVFDIEYILMNIAVFALPQFSSDYKSSGVYYYLLPWILPLAQVGLTGSIYFTMAIALERYFTVCHPFFRVSHSWSSRVYVIPIVSFALLFNLPKFFELKTVHMSIIGNSSNSTGELTCEDLVDDNCVITIRPTALRLNNIYLTYYYGWFNSILNGFIPFFTLIILNSLTLKSLIKLSRDPSVTIGRGSRNNTGPAHPPGARRKEITLAKVSLVIVFVFIFCHALKWIPNLYELLLVDTTNLPNLKWPNLVEVFTNISHLFLVFNSSVNFYIYYAKHPSILKVLRCCPKAPTHMDEASNNQHTNQTIQSTTYFPTNESLEMTSLQPQPGRNGSIDHTKAARERHQHFP</sequence>
<dbReference type="OrthoDB" id="10011262at2759"/>
<keyword evidence="4 7" id="KW-1133">Transmembrane helix</keyword>
<feature type="region of interest" description="Disordered" evidence="6">
    <location>
        <begin position="396"/>
        <end position="423"/>
    </location>
</feature>
<evidence type="ECO:0000313" key="10">
    <source>
        <dbReference type="Proteomes" id="UP000318571"/>
    </source>
</evidence>
<dbReference type="PANTHER" id="PTHR46641:SF2">
    <property type="entry name" value="FMRFAMIDE RECEPTOR"/>
    <property type="match status" value="1"/>
</dbReference>
<dbReference type="PANTHER" id="PTHR46641">
    <property type="entry name" value="FMRFAMIDE RECEPTOR-RELATED"/>
    <property type="match status" value="1"/>
</dbReference>
<proteinExistence type="inferred from homology"/>
<comment type="similarity">
    <text evidence="2">Belongs to the G-protein coupled receptor 1 family.</text>
</comment>
<feature type="compositionally biased region" description="Polar residues" evidence="6">
    <location>
        <begin position="396"/>
        <end position="405"/>
    </location>
</feature>
<feature type="transmembrane region" description="Helical" evidence="7">
    <location>
        <begin position="72"/>
        <end position="93"/>
    </location>
</feature>
<dbReference type="CDD" id="cd14978">
    <property type="entry name" value="7tmA_FMRFamide_R-like"/>
    <property type="match status" value="1"/>
</dbReference>
<feature type="transmembrane region" description="Helical" evidence="7">
    <location>
        <begin position="283"/>
        <end position="303"/>
    </location>
</feature>
<evidence type="ECO:0000256" key="1">
    <source>
        <dbReference type="ARBA" id="ARBA00004370"/>
    </source>
</evidence>
<gene>
    <name evidence="9" type="ORF">TCAL_15009</name>
</gene>
<dbReference type="InterPro" id="IPR017452">
    <property type="entry name" value="GPCR_Rhodpsn_7TM"/>
</dbReference>
<dbReference type="GO" id="GO:0004930">
    <property type="term" value="F:G protein-coupled receptor activity"/>
    <property type="evidence" value="ECO:0007669"/>
    <property type="project" value="InterPro"/>
</dbReference>
<dbReference type="PROSITE" id="PS50262">
    <property type="entry name" value="G_PROTEIN_RECEP_F1_2"/>
    <property type="match status" value="1"/>
</dbReference>
<feature type="transmembrane region" description="Helical" evidence="7">
    <location>
        <begin position="154"/>
        <end position="172"/>
    </location>
</feature>
<dbReference type="InterPro" id="IPR000276">
    <property type="entry name" value="GPCR_Rhodpsn"/>
</dbReference>
<comment type="subcellular location">
    <subcellularLocation>
        <location evidence="1">Membrane</location>
    </subcellularLocation>
</comment>
<feature type="transmembrane region" description="Helical" evidence="7">
    <location>
        <begin position="328"/>
        <end position="350"/>
    </location>
</feature>
<protein>
    <recommendedName>
        <fullName evidence="8">G-protein coupled receptors family 1 profile domain-containing protein</fullName>
    </recommendedName>
</protein>
<name>A0A553NXI8_TIGCA</name>
<dbReference type="Pfam" id="PF00001">
    <property type="entry name" value="7tm_1"/>
    <property type="match status" value="1"/>
</dbReference>
<dbReference type="GO" id="GO:0016020">
    <property type="term" value="C:membrane"/>
    <property type="evidence" value="ECO:0007669"/>
    <property type="project" value="UniProtKB-SubCell"/>
</dbReference>
<feature type="compositionally biased region" description="Basic and acidic residues" evidence="6">
    <location>
        <begin position="408"/>
        <end position="417"/>
    </location>
</feature>
<dbReference type="SUPFAM" id="SSF81321">
    <property type="entry name" value="Family A G protein-coupled receptor-like"/>
    <property type="match status" value="1"/>
</dbReference>
<dbReference type="InterPro" id="IPR052954">
    <property type="entry name" value="GPCR-Ligand_Int"/>
</dbReference>
<evidence type="ECO:0000256" key="3">
    <source>
        <dbReference type="ARBA" id="ARBA00022692"/>
    </source>
</evidence>
<feature type="transmembrane region" description="Helical" evidence="7">
    <location>
        <begin position="40"/>
        <end position="60"/>
    </location>
</feature>
<evidence type="ECO:0000259" key="8">
    <source>
        <dbReference type="PROSITE" id="PS50262"/>
    </source>
</evidence>
<dbReference type="EMBL" id="VCGU01000009">
    <property type="protein sequence ID" value="TRY70127.1"/>
    <property type="molecule type" value="Genomic_DNA"/>
</dbReference>
<evidence type="ECO:0000313" key="9">
    <source>
        <dbReference type="EMBL" id="TRY70127.1"/>
    </source>
</evidence>